<name>A0A4P5P8P7_9ENTE</name>
<dbReference type="InterPro" id="IPR002347">
    <property type="entry name" value="SDR_fam"/>
</dbReference>
<sequence>MGEMQGKVAVVTGAAKGIGKAIAERFAREGAYTVIVDFDREVGEKTAQEFSAYARSEFVHADVSRFDDLAQVRETVFDHFGRVDVLVVNAGISYLHTVEEISIEEWQRVLKINLDGSFYTIKAFYNDFLSNQGKIIFITSGSGITGTGGGAHYASSKAGQHGLMRTISKELGPKGVNVNAVAPRVIQTDILDHLYPDEASRAELVKKIPIRRFGQPEDIANLTFFLASPESSYIHGQIMLADGGRTY</sequence>
<dbReference type="CDD" id="cd05233">
    <property type="entry name" value="SDR_c"/>
    <property type="match status" value="1"/>
</dbReference>
<comment type="caution">
    <text evidence="3">The sequence shown here is derived from an EMBL/GenBank/DDBJ whole genome shotgun (WGS) entry which is preliminary data.</text>
</comment>
<dbReference type="Gene3D" id="3.40.50.720">
    <property type="entry name" value="NAD(P)-binding Rossmann-like Domain"/>
    <property type="match status" value="1"/>
</dbReference>
<protein>
    <submittedName>
        <fullName evidence="3">Short-chain dehydrogenase</fullName>
    </submittedName>
</protein>
<dbReference type="PRINTS" id="PR00081">
    <property type="entry name" value="GDHRDH"/>
</dbReference>
<dbReference type="GO" id="GO:0016491">
    <property type="term" value="F:oxidoreductase activity"/>
    <property type="evidence" value="ECO:0007669"/>
    <property type="project" value="UniProtKB-KW"/>
</dbReference>
<dbReference type="PRINTS" id="PR00080">
    <property type="entry name" value="SDRFAMILY"/>
</dbReference>
<keyword evidence="4" id="KW-1185">Reference proteome</keyword>
<proteinExistence type="inferred from homology"/>
<evidence type="ECO:0000256" key="1">
    <source>
        <dbReference type="ARBA" id="ARBA00006484"/>
    </source>
</evidence>
<dbReference type="PANTHER" id="PTHR24321:SF8">
    <property type="entry name" value="ESTRADIOL 17-BETA-DEHYDROGENASE 8-RELATED"/>
    <property type="match status" value="1"/>
</dbReference>
<dbReference type="PANTHER" id="PTHR24321">
    <property type="entry name" value="DEHYDROGENASES, SHORT CHAIN"/>
    <property type="match status" value="1"/>
</dbReference>
<organism evidence="3 4">
    <name type="scientific">Enterococcus florum</name>
    <dbReference type="NCBI Taxonomy" id="2480627"/>
    <lineage>
        <taxon>Bacteria</taxon>
        <taxon>Bacillati</taxon>
        <taxon>Bacillota</taxon>
        <taxon>Bacilli</taxon>
        <taxon>Lactobacillales</taxon>
        <taxon>Enterococcaceae</taxon>
        <taxon>Enterococcus</taxon>
    </lineage>
</organism>
<dbReference type="Pfam" id="PF13561">
    <property type="entry name" value="adh_short_C2"/>
    <property type="match status" value="1"/>
</dbReference>
<comment type="similarity">
    <text evidence="1">Belongs to the short-chain dehydrogenases/reductases (SDR) family.</text>
</comment>
<keyword evidence="2" id="KW-0560">Oxidoreductase</keyword>
<evidence type="ECO:0000313" key="3">
    <source>
        <dbReference type="EMBL" id="GCF94397.1"/>
    </source>
</evidence>
<dbReference type="InterPro" id="IPR036291">
    <property type="entry name" value="NAD(P)-bd_dom_sf"/>
</dbReference>
<evidence type="ECO:0000256" key="2">
    <source>
        <dbReference type="ARBA" id="ARBA00023002"/>
    </source>
</evidence>
<accession>A0A4P5P8P7</accession>
<evidence type="ECO:0000313" key="4">
    <source>
        <dbReference type="Proteomes" id="UP000290567"/>
    </source>
</evidence>
<dbReference type="EMBL" id="BJCC01000017">
    <property type="protein sequence ID" value="GCF94397.1"/>
    <property type="molecule type" value="Genomic_DNA"/>
</dbReference>
<dbReference type="FunFam" id="3.40.50.720:FF:000084">
    <property type="entry name" value="Short-chain dehydrogenase reductase"/>
    <property type="match status" value="1"/>
</dbReference>
<dbReference type="AlphaFoldDB" id="A0A4P5P8P7"/>
<dbReference type="Proteomes" id="UP000290567">
    <property type="component" value="Unassembled WGS sequence"/>
</dbReference>
<dbReference type="SUPFAM" id="SSF51735">
    <property type="entry name" value="NAD(P)-binding Rossmann-fold domains"/>
    <property type="match status" value="1"/>
</dbReference>
<dbReference type="NCBIfam" id="NF005559">
    <property type="entry name" value="PRK07231.1"/>
    <property type="match status" value="1"/>
</dbReference>
<dbReference type="GO" id="GO:0008206">
    <property type="term" value="P:bile acid metabolic process"/>
    <property type="evidence" value="ECO:0007669"/>
    <property type="project" value="UniProtKB-ARBA"/>
</dbReference>
<gene>
    <name evidence="3" type="ORF">NRIC_22880</name>
</gene>
<reference evidence="4" key="1">
    <citation type="submission" date="2019-02" db="EMBL/GenBank/DDBJ databases">
        <title>Draft genome sequence of Enterococcus sp. Gos25-1.</title>
        <authorList>
            <person name="Tanaka N."/>
            <person name="Shiwa Y."/>
            <person name="Fujita N."/>
        </authorList>
    </citation>
    <scope>NUCLEOTIDE SEQUENCE [LARGE SCALE GENOMIC DNA]</scope>
    <source>
        <strain evidence="4">Gos25-1</strain>
    </source>
</reference>